<dbReference type="InterPro" id="IPR015947">
    <property type="entry name" value="PUA-like_sf"/>
</dbReference>
<dbReference type="PROSITE" id="PS50890">
    <property type="entry name" value="PUA"/>
    <property type="match status" value="1"/>
</dbReference>
<comment type="caution">
    <text evidence="1">The sequence shown here is derived from an EMBL/GenBank/DDBJ whole genome shotgun (WGS) entry which is preliminary data.</text>
</comment>
<dbReference type="PROSITE" id="PS01153">
    <property type="entry name" value="NOL1_NOP2_SUN"/>
    <property type="match status" value="1"/>
</dbReference>
<dbReference type="PANTHER" id="PTHR22807:SF34">
    <property type="entry name" value="TRNA (CYTOSINE(72)-C(5))-METHYLTRANSFERASE NSUN6"/>
    <property type="match status" value="1"/>
</dbReference>
<keyword evidence="1" id="KW-0808">Transferase</keyword>
<dbReference type="GO" id="GO:0003723">
    <property type="term" value="F:RNA binding"/>
    <property type="evidence" value="ECO:0007669"/>
    <property type="project" value="InterPro"/>
</dbReference>
<gene>
    <name evidence="1" type="ORF">OBRU01_00928</name>
</gene>
<dbReference type="PANTHER" id="PTHR22807">
    <property type="entry name" value="NOP2 YEAST -RELATED NOL1/NOP2/FMU SUN DOMAIN-CONTAINING"/>
    <property type="match status" value="1"/>
</dbReference>
<accession>A0A0L7LUU4</accession>
<dbReference type="InterPro" id="IPR029063">
    <property type="entry name" value="SAM-dependent_MTases_sf"/>
</dbReference>
<proteinExistence type="predicted"/>
<evidence type="ECO:0000313" key="1">
    <source>
        <dbReference type="EMBL" id="KOB79164.1"/>
    </source>
</evidence>
<dbReference type="EMBL" id="JTDY01000051">
    <property type="protein sequence ID" value="KOB79164.1"/>
    <property type="molecule type" value="Genomic_DNA"/>
</dbReference>
<dbReference type="Proteomes" id="UP000037510">
    <property type="component" value="Unassembled WGS sequence"/>
</dbReference>
<dbReference type="InterPro" id="IPR023267">
    <property type="entry name" value="RCMT"/>
</dbReference>
<dbReference type="STRING" id="104452.A0A0L7LUU4"/>
<dbReference type="InterPro" id="IPR036974">
    <property type="entry name" value="PUA_sf"/>
</dbReference>
<dbReference type="GO" id="GO:0001510">
    <property type="term" value="P:RNA methylation"/>
    <property type="evidence" value="ECO:0007669"/>
    <property type="project" value="InterPro"/>
</dbReference>
<dbReference type="Gene3D" id="3.40.50.150">
    <property type="entry name" value="Vaccinia Virus protein VP39"/>
    <property type="match status" value="2"/>
</dbReference>
<organism evidence="1 2">
    <name type="scientific">Operophtera brumata</name>
    <name type="common">Winter moth</name>
    <name type="synonym">Phalaena brumata</name>
    <dbReference type="NCBI Taxonomy" id="104452"/>
    <lineage>
        <taxon>Eukaryota</taxon>
        <taxon>Metazoa</taxon>
        <taxon>Ecdysozoa</taxon>
        <taxon>Arthropoda</taxon>
        <taxon>Hexapoda</taxon>
        <taxon>Insecta</taxon>
        <taxon>Pterygota</taxon>
        <taxon>Neoptera</taxon>
        <taxon>Endopterygota</taxon>
        <taxon>Lepidoptera</taxon>
        <taxon>Glossata</taxon>
        <taxon>Ditrysia</taxon>
        <taxon>Geometroidea</taxon>
        <taxon>Geometridae</taxon>
        <taxon>Larentiinae</taxon>
        <taxon>Operophtera</taxon>
    </lineage>
</organism>
<evidence type="ECO:0000313" key="2">
    <source>
        <dbReference type="Proteomes" id="UP000037510"/>
    </source>
</evidence>
<dbReference type="InterPro" id="IPR018314">
    <property type="entry name" value="RsmB/NOL1/NOP2-like_CS"/>
</dbReference>
<dbReference type="CDD" id="cd21150">
    <property type="entry name" value="PUA_NSun6-like"/>
    <property type="match status" value="1"/>
</dbReference>
<dbReference type="SUPFAM" id="SSF88697">
    <property type="entry name" value="PUA domain-like"/>
    <property type="match status" value="1"/>
</dbReference>
<name>A0A0L7LUU4_OPEBR</name>
<keyword evidence="1" id="KW-0489">Methyltransferase</keyword>
<protein>
    <submittedName>
        <fullName evidence="1">Putative methyltransferase NSUN6</fullName>
    </submittedName>
</protein>
<dbReference type="SUPFAM" id="SSF53335">
    <property type="entry name" value="S-adenosyl-L-methionine-dependent methyltransferases"/>
    <property type="match status" value="1"/>
</dbReference>
<keyword evidence="2" id="KW-1185">Reference proteome</keyword>
<dbReference type="AlphaFoldDB" id="A0A0L7LUU4"/>
<sequence>MDLQSWLSKAPKYTTFRINKLKHFDSNTLKNFLVAQSKELNSQQIPKYYFIRPDCLVLEQWPEDIALEQTGMEVVVDALCAAAVLRGAHVFAPGILGLPANCQLDERVAIYGDLEGHCKRGLKVKYEGKKLFVGTGYLKKLRYDLFDNGVQPRGSSPSEPALDSMWVGSGGPTKQIYLRHVCFSGEQDHTFSRNVSRSRVTCVNAFAFDSTKLYSAESSGINSGPPFPINSFDKVLLDAPCSGLGQRPQLHNKMTPKMIHTCTVTDEENEGMVVWALDKFPCLRLIPAEPLLGGPGLADKGLSDEQRLMVQRFGPTIDSLRPSEEIYRDSIGFFIAAFTKIPAPLATLTH</sequence>
<dbReference type="GO" id="GO:0008173">
    <property type="term" value="F:RNA methyltransferase activity"/>
    <property type="evidence" value="ECO:0007669"/>
    <property type="project" value="InterPro"/>
</dbReference>
<reference evidence="1 2" key="1">
    <citation type="journal article" date="2015" name="Genome Biol. Evol.">
        <title>The genome of winter moth (Operophtera brumata) provides a genomic perspective on sexual dimorphism and phenology.</title>
        <authorList>
            <person name="Derks M.F."/>
            <person name="Smit S."/>
            <person name="Salis L."/>
            <person name="Schijlen E."/>
            <person name="Bossers A."/>
            <person name="Mateman C."/>
            <person name="Pijl A.S."/>
            <person name="de Ridder D."/>
            <person name="Groenen M.A."/>
            <person name="Visser M.E."/>
            <person name="Megens H.J."/>
        </authorList>
    </citation>
    <scope>NUCLEOTIDE SEQUENCE [LARGE SCALE GENOMIC DNA]</scope>
    <source>
        <strain evidence="1">WM2013NL</strain>
        <tissue evidence="1">Head and thorax</tissue>
    </source>
</reference>
<dbReference type="Gene3D" id="2.30.130.10">
    <property type="entry name" value="PUA domain"/>
    <property type="match status" value="1"/>
</dbReference>